<sequence length="126" mass="14509">MILIANRISLNDLSKTIEKEVRNWTKDVVEDIDDIKKDVTKSGIKQLRTSSPKRTGDYAKNWTSKKLKNGDQIIYQKAPTYRLTHVLEKGHAKRDGGRVAPQVHIAPVEEQVTQDFVSRVEKRLRQ</sequence>
<protein>
    <recommendedName>
        <fullName evidence="3">HK97 gp10 family phage protein</fullName>
    </recommendedName>
</protein>
<name>A0A9X4SFM1_9LACT</name>
<evidence type="ECO:0000313" key="2">
    <source>
        <dbReference type="Proteomes" id="UP001153199"/>
    </source>
</evidence>
<gene>
    <name evidence="1" type="ORF">NF717_09540</name>
</gene>
<reference evidence="1" key="1">
    <citation type="submission" date="2022-06" db="EMBL/GenBank/DDBJ databases">
        <title>Lactococcus from bovine mastitis in China.</title>
        <authorList>
            <person name="Lin Y."/>
            <person name="Han B."/>
        </authorList>
    </citation>
    <scope>NUCLEOTIDE SEQUENCE</scope>
    <source>
        <strain evidence="1">Ningxia-I-26</strain>
    </source>
</reference>
<evidence type="ECO:0000313" key="1">
    <source>
        <dbReference type="EMBL" id="MDG6145887.1"/>
    </source>
</evidence>
<dbReference type="AlphaFoldDB" id="A0A9X4SFM1"/>
<keyword evidence="2" id="KW-1185">Reference proteome</keyword>
<proteinExistence type="predicted"/>
<organism evidence="1 2">
    <name type="scientific">Lactococcus formosensis</name>
    <dbReference type="NCBI Taxonomy" id="1281486"/>
    <lineage>
        <taxon>Bacteria</taxon>
        <taxon>Bacillati</taxon>
        <taxon>Bacillota</taxon>
        <taxon>Bacilli</taxon>
        <taxon>Lactobacillales</taxon>
        <taxon>Streptococcaceae</taxon>
        <taxon>Lactococcus</taxon>
    </lineage>
</organism>
<dbReference type="EMBL" id="JAMWFV010000017">
    <property type="protein sequence ID" value="MDG6145887.1"/>
    <property type="molecule type" value="Genomic_DNA"/>
</dbReference>
<comment type="caution">
    <text evidence="1">The sequence shown here is derived from an EMBL/GenBank/DDBJ whole genome shotgun (WGS) entry which is preliminary data.</text>
</comment>
<evidence type="ECO:0008006" key="3">
    <source>
        <dbReference type="Google" id="ProtNLM"/>
    </source>
</evidence>
<dbReference type="Proteomes" id="UP001153199">
    <property type="component" value="Unassembled WGS sequence"/>
</dbReference>
<accession>A0A9X4SFM1</accession>
<dbReference type="RefSeq" id="WP_279365005.1">
    <property type="nucleotide sequence ID" value="NZ_JAMWEC010000002.1"/>
</dbReference>